<dbReference type="InterPro" id="IPR003342">
    <property type="entry name" value="ArnT-like_N"/>
</dbReference>
<feature type="transmembrane region" description="Helical" evidence="8">
    <location>
        <begin position="221"/>
        <end position="240"/>
    </location>
</feature>
<dbReference type="OrthoDB" id="134672at2"/>
<feature type="transmembrane region" description="Helical" evidence="8">
    <location>
        <begin position="562"/>
        <end position="585"/>
    </location>
</feature>
<gene>
    <name evidence="10" type="ordered locus">Rcas_0292</name>
</gene>
<keyword evidence="3 10" id="KW-0808">Transferase</keyword>
<feature type="transmembrane region" description="Helical" evidence="8">
    <location>
        <begin position="428"/>
        <end position="455"/>
    </location>
</feature>
<evidence type="ECO:0000259" key="9">
    <source>
        <dbReference type="Pfam" id="PF02366"/>
    </source>
</evidence>
<comment type="subcellular location">
    <subcellularLocation>
        <location evidence="1">Endomembrane system</location>
        <topology evidence="1">Multi-pass membrane protein</topology>
    </subcellularLocation>
</comment>
<evidence type="ECO:0000256" key="5">
    <source>
        <dbReference type="ARBA" id="ARBA00022989"/>
    </source>
</evidence>
<keyword evidence="5 8" id="KW-1133">Transmembrane helix</keyword>
<evidence type="ECO:0000256" key="8">
    <source>
        <dbReference type="SAM" id="Phobius"/>
    </source>
</evidence>
<feature type="transmembrane region" description="Helical" evidence="8">
    <location>
        <begin position="384"/>
        <end position="416"/>
    </location>
</feature>
<feature type="region of interest" description="Disordered" evidence="7">
    <location>
        <begin position="1"/>
        <end position="20"/>
    </location>
</feature>
<evidence type="ECO:0000313" key="10">
    <source>
        <dbReference type="EMBL" id="ABU56425.1"/>
    </source>
</evidence>
<dbReference type="GO" id="GO:0012505">
    <property type="term" value="C:endomembrane system"/>
    <property type="evidence" value="ECO:0007669"/>
    <property type="project" value="UniProtKB-SubCell"/>
</dbReference>
<evidence type="ECO:0000313" key="11">
    <source>
        <dbReference type="Proteomes" id="UP000000263"/>
    </source>
</evidence>
<evidence type="ECO:0000256" key="2">
    <source>
        <dbReference type="ARBA" id="ARBA00022676"/>
    </source>
</evidence>
<dbReference type="RefSeq" id="WP_011997829.1">
    <property type="nucleotide sequence ID" value="NC_009767.1"/>
</dbReference>
<dbReference type="GO" id="GO:0000030">
    <property type="term" value="F:mannosyltransferase activity"/>
    <property type="evidence" value="ECO:0007669"/>
    <property type="project" value="InterPro"/>
</dbReference>
<dbReference type="KEGG" id="rca:Rcas_0292"/>
<evidence type="ECO:0000256" key="1">
    <source>
        <dbReference type="ARBA" id="ARBA00004127"/>
    </source>
</evidence>
<organism evidence="10 11">
    <name type="scientific">Roseiflexus castenholzii (strain DSM 13941 / HLO8)</name>
    <dbReference type="NCBI Taxonomy" id="383372"/>
    <lineage>
        <taxon>Bacteria</taxon>
        <taxon>Bacillati</taxon>
        <taxon>Chloroflexota</taxon>
        <taxon>Chloroflexia</taxon>
        <taxon>Chloroflexales</taxon>
        <taxon>Roseiflexineae</taxon>
        <taxon>Roseiflexaceae</taxon>
        <taxon>Roseiflexus</taxon>
    </lineage>
</organism>
<dbReference type="InterPro" id="IPR019962">
    <property type="entry name" value="CHP03663"/>
</dbReference>
<feature type="transmembrane region" description="Helical" evidence="8">
    <location>
        <begin position="623"/>
        <end position="643"/>
    </location>
</feature>
<keyword evidence="6 8" id="KW-0472">Membrane</keyword>
<sequence>MSIAELPPQVAAPPGDSATPATTRPHAAIISLEQAAYLAILLLAVISRLWGLGDRALHHDETLHAYFSWLVFRGEGYVHDPLLHGPFLYFFGALIYFFFSVSDATARLGPALFGIALVMLPYLLRRELGRSAALLASVYILISPAFMYIARFIRHDPYTILFELLALIGAVRYATTRRPLWLYVVALSLALMFVTMETFFLYMAIFAPLVALVFFWKVWKPGAAVLAALGVAVVALVFWLPGYPERPFPSSDTVNRVAGPYICPSELQPFPPPNPMRVARPGPIFGWSPLATFDNNYALCVRHQPDDNFGLYFIKLGEFVNHPAILTGLVLVLATLAALWWVVWRRRDATGATIWEHACAGGDATVATFASLGRDRRLLIAGGLFFLVYTLFFTAFLTNTAGVITGTTGSLLYWLAQHEVERGGQPPHYYAVLLAIYEPLLIMWGVVGLAMAGVLGWRRVMRRNRDADSAADGRESGADDERASSGDDPVAWLPLVLAWWSIATFALYSWAGEKMPWLTVHVALPLTLLGAWAAGRVLVWWRRGITAEAERNGFSLSRIVRPFPIFLGLLTVISIYCLLLITVTIRADAQPAALTPWIAPLWMVLMALLTAGAWVLRGRRWTTGALAAGVTLIVAAYTLRSAYQLSFRYGDIPREMMIYTQTSPDVKRVIDRLDEALRRRSNATTATVWYDNETVWDWYHIRFARAEEQPPLLQRAPGDDVIAVLMLLENYENEQNRRFLEGFLVQRYPLRWWFPEEETYRLPRDWMTAPVDRQSSLLMRMLRQPFDPRTSQQFWQYVLYRVPPHPLGSTDFVVAVRPEIAPEMGLGFGGER</sequence>
<dbReference type="eggNOG" id="COG4745">
    <property type="taxonomic scope" value="Bacteria"/>
</dbReference>
<feature type="transmembrane region" description="Helical" evidence="8">
    <location>
        <begin position="517"/>
        <end position="541"/>
    </location>
</feature>
<dbReference type="NCBIfam" id="TIGR03663">
    <property type="entry name" value="flippase activity-associated protein Agl23"/>
    <property type="match status" value="1"/>
</dbReference>
<proteinExistence type="predicted"/>
<dbReference type="PANTHER" id="PTHR41710:SF2">
    <property type="entry name" value="GLYCOSYL TRANSFERASE FAMILY 39_83 DOMAIN-CONTAINING PROTEIN"/>
    <property type="match status" value="1"/>
</dbReference>
<accession>A7NG38</accession>
<keyword evidence="11" id="KW-1185">Reference proteome</keyword>
<keyword evidence="2" id="KW-0328">Glycosyltransferase</keyword>
<dbReference type="HOGENOM" id="CLU_021313_0_0_0"/>
<feature type="transmembrane region" description="Helical" evidence="8">
    <location>
        <begin position="82"/>
        <end position="99"/>
    </location>
</feature>
<protein>
    <submittedName>
        <fullName evidence="10">Glycosyl transferase family 39</fullName>
    </submittedName>
</protein>
<dbReference type="PANTHER" id="PTHR41710">
    <property type="entry name" value="GLYCOSYL TRANSFERASE, FAMILY 39"/>
    <property type="match status" value="1"/>
</dbReference>
<name>A7NG38_ROSCS</name>
<keyword evidence="4 8" id="KW-0812">Transmembrane</keyword>
<feature type="transmembrane region" description="Helical" evidence="8">
    <location>
        <begin position="106"/>
        <end position="124"/>
    </location>
</feature>
<dbReference type="STRING" id="383372.Rcas_0292"/>
<reference evidence="10 11" key="1">
    <citation type="submission" date="2007-08" db="EMBL/GenBank/DDBJ databases">
        <title>Complete sequence of Roseiflexus castenholzii DSM 13941.</title>
        <authorList>
            <consortium name="US DOE Joint Genome Institute"/>
            <person name="Copeland A."/>
            <person name="Lucas S."/>
            <person name="Lapidus A."/>
            <person name="Barry K."/>
            <person name="Glavina del Rio T."/>
            <person name="Dalin E."/>
            <person name="Tice H."/>
            <person name="Pitluck S."/>
            <person name="Thompson L.S."/>
            <person name="Brettin T."/>
            <person name="Bruce D."/>
            <person name="Detter J.C."/>
            <person name="Han C."/>
            <person name="Tapia R."/>
            <person name="Schmutz J."/>
            <person name="Larimer F."/>
            <person name="Land M."/>
            <person name="Hauser L."/>
            <person name="Kyrpides N."/>
            <person name="Mikhailova N."/>
            <person name="Bryant D.A."/>
            <person name="Hanada S."/>
            <person name="Tsukatani Y."/>
            <person name="Richardson P."/>
        </authorList>
    </citation>
    <scope>NUCLEOTIDE SEQUENCE [LARGE SCALE GENOMIC DNA]</scope>
    <source>
        <strain evidence="11">DSM 13941 / HLO8</strain>
    </source>
</reference>
<evidence type="ECO:0000256" key="7">
    <source>
        <dbReference type="SAM" id="MobiDB-lite"/>
    </source>
</evidence>
<dbReference type="Pfam" id="PF02366">
    <property type="entry name" value="PMT"/>
    <property type="match status" value="1"/>
</dbReference>
<dbReference type="EMBL" id="CP000804">
    <property type="protein sequence ID" value="ABU56425.1"/>
    <property type="molecule type" value="Genomic_DNA"/>
</dbReference>
<dbReference type="Proteomes" id="UP000000263">
    <property type="component" value="Chromosome"/>
</dbReference>
<feature type="transmembrane region" description="Helical" evidence="8">
    <location>
        <begin position="324"/>
        <end position="344"/>
    </location>
</feature>
<feature type="transmembrane region" description="Helical" evidence="8">
    <location>
        <begin position="597"/>
        <end position="616"/>
    </location>
</feature>
<feature type="transmembrane region" description="Helical" evidence="8">
    <location>
        <begin position="181"/>
        <end position="214"/>
    </location>
</feature>
<evidence type="ECO:0000256" key="3">
    <source>
        <dbReference type="ARBA" id="ARBA00022679"/>
    </source>
</evidence>
<feature type="transmembrane region" description="Helical" evidence="8">
    <location>
        <begin position="490"/>
        <end position="511"/>
    </location>
</feature>
<feature type="transmembrane region" description="Helical" evidence="8">
    <location>
        <begin position="35"/>
        <end position="53"/>
    </location>
</feature>
<dbReference type="AlphaFoldDB" id="A7NG38"/>
<feature type="domain" description="ArnT-like N-terminal" evidence="9">
    <location>
        <begin position="95"/>
        <end position="222"/>
    </location>
</feature>
<evidence type="ECO:0000256" key="4">
    <source>
        <dbReference type="ARBA" id="ARBA00022692"/>
    </source>
</evidence>
<feature type="transmembrane region" description="Helical" evidence="8">
    <location>
        <begin position="130"/>
        <end position="150"/>
    </location>
</feature>
<feature type="transmembrane region" description="Helical" evidence="8">
    <location>
        <begin position="157"/>
        <end position="175"/>
    </location>
</feature>
<evidence type="ECO:0000256" key="6">
    <source>
        <dbReference type="ARBA" id="ARBA00023136"/>
    </source>
</evidence>
<dbReference type="GO" id="GO:0016020">
    <property type="term" value="C:membrane"/>
    <property type="evidence" value="ECO:0007669"/>
    <property type="project" value="InterPro"/>
</dbReference>
<dbReference type="GO" id="GO:0006493">
    <property type="term" value="P:protein O-linked glycosylation"/>
    <property type="evidence" value="ECO:0007669"/>
    <property type="project" value="InterPro"/>
</dbReference>